<dbReference type="Gene3D" id="3.20.20.120">
    <property type="entry name" value="Enolase-like C-terminal domain"/>
    <property type="match status" value="1"/>
</dbReference>
<dbReference type="SUPFAM" id="SSF53474">
    <property type="entry name" value="alpha/beta-Hydrolases"/>
    <property type="match status" value="1"/>
</dbReference>
<protein>
    <recommendedName>
        <fullName evidence="13">Isochorismate synthase</fullName>
    </recommendedName>
</protein>
<dbReference type="EMBL" id="HBIO01016044">
    <property type="protein sequence ID" value="CAE0467516.1"/>
    <property type="molecule type" value="Transcribed_RNA"/>
</dbReference>
<dbReference type="InterPro" id="IPR004433">
    <property type="entry name" value="MenaQ_synth_MenD"/>
</dbReference>
<dbReference type="GO" id="GO:0009234">
    <property type="term" value="P:menaquinone biosynthetic process"/>
    <property type="evidence" value="ECO:0007669"/>
    <property type="project" value="InterPro"/>
</dbReference>
<feature type="compositionally biased region" description="Polar residues" evidence="7">
    <location>
        <begin position="323"/>
        <end position="339"/>
    </location>
</feature>
<dbReference type="SUPFAM" id="SSF55961">
    <property type="entry name" value="Bet v1-like"/>
    <property type="match status" value="1"/>
</dbReference>
<accession>A0A7S3Q7H0</accession>
<dbReference type="SUPFAM" id="SSF52518">
    <property type="entry name" value="Thiamin diphosphate-binding fold (THDP-binding)"/>
    <property type="match status" value="2"/>
</dbReference>
<gene>
    <name evidence="12" type="ORF">CDEB00056_LOCUS12368</name>
</gene>
<keyword evidence="3" id="KW-0460">Magnesium</keyword>
<dbReference type="Pfam" id="PF00425">
    <property type="entry name" value="Chorismate_bind"/>
    <property type="match status" value="1"/>
</dbReference>
<dbReference type="InterPro" id="IPR036849">
    <property type="entry name" value="Enolase-like_C_sf"/>
</dbReference>
<dbReference type="GO" id="GO:0030976">
    <property type="term" value="F:thiamine pyrophosphate binding"/>
    <property type="evidence" value="ECO:0007669"/>
    <property type="project" value="InterPro"/>
</dbReference>
<evidence type="ECO:0000313" key="12">
    <source>
        <dbReference type="EMBL" id="CAE0467516.1"/>
    </source>
</evidence>
<dbReference type="HAMAP" id="MF_01659">
    <property type="entry name" value="MenD"/>
    <property type="match status" value="1"/>
</dbReference>
<dbReference type="Gene3D" id="3.30.530.20">
    <property type="match status" value="1"/>
</dbReference>
<dbReference type="NCBIfam" id="TIGR00173">
    <property type="entry name" value="menD"/>
    <property type="match status" value="1"/>
</dbReference>
<feature type="domain" description="Chorismate-utilising enzyme C-terminal" evidence="8">
    <location>
        <begin position="422"/>
        <end position="713"/>
    </location>
</feature>
<dbReference type="InterPro" id="IPR015890">
    <property type="entry name" value="Chorismate_C"/>
</dbReference>
<evidence type="ECO:0008006" key="13">
    <source>
        <dbReference type="Google" id="ProtNLM"/>
    </source>
</evidence>
<dbReference type="GO" id="GO:0016829">
    <property type="term" value="F:lyase activity"/>
    <property type="evidence" value="ECO:0007669"/>
    <property type="project" value="UniProtKB-KW"/>
</dbReference>
<keyword evidence="6" id="KW-0456">Lyase</keyword>
<dbReference type="InterPro" id="IPR000073">
    <property type="entry name" value="AB_hydrolase_1"/>
</dbReference>
<dbReference type="GO" id="GO:0070204">
    <property type="term" value="F:2-succinyl-5-enolpyruvyl-6-hydroxy-3-cyclohexene-1-carboxylic-acid synthase activity"/>
    <property type="evidence" value="ECO:0007669"/>
    <property type="project" value="InterPro"/>
</dbReference>
<dbReference type="PANTHER" id="PTHR42916:SF1">
    <property type="entry name" value="PROTEIN PHYLLO, CHLOROPLASTIC"/>
    <property type="match status" value="1"/>
</dbReference>
<evidence type="ECO:0000256" key="6">
    <source>
        <dbReference type="ARBA" id="ARBA00023239"/>
    </source>
</evidence>
<keyword evidence="5" id="KW-0464">Manganese</keyword>
<organism evidence="12">
    <name type="scientific">Chaetoceros debilis</name>
    <dbReference type="NCBI Taxonomy" id="122233"/>
    <lineage>
        <taxon>Eukaryota</taxon>
        <taxon>Sar</taxon>
        <taxon>Stramenopiles</taxon>
        <taxon>Ochrophyta</taxon>
        <taxon>Bacillariophyta</taxon>
        <taxon>Coscinodiscophyceae</taxon>
        <taxon>Chaetocerotophycidae</taxon>
        <taxon>Chaetocerotales</taxon>
        <taxon>Chaetocerotaceae</taxon>
        <taxon>Chaetoceros</taxon>
    </lineage>
</organism>
<dbReference type="Gene3D" id="3.40.50.970">
    <property type="match status" value="2"/>
</dbReference>
<dbReference type="InterPro" id="IPR029061">
    <property type="entry name" value="THDP-binding"/>
</dbReference>
<dbReference type="Gene3D" id="3.40.50.1220">
    <property type="entry name" value="TPP-binding domain"/>
    <property type="match status" value="1"/>
</dbReference>
<dbReference type="Pfam" id="PF02776">
    <property type="entry name" value="TPP_enzyme_N"/>
    <property type="match status" value="1"/>
</dbReference>
<dbReference type="CDD" id="cd07037">
    <property type="entry name" value="TPP_PYR_MenD"/>
    <property type="match status" value="1"/>
</dbReference>
<sequence length="2448" mass="269485">MWSPTKWTIILVIVATVTNCYTFAFAFTATQTFNRILPRTISDGAKYERIKYASSFRRRIILNENVENRNGESDELGKISYEGRTNGEDFGKFRTEDARDKNISTSSSSSSSPSPSSLISRSRTLAPNQILHPLYFPSNDENSFVEAMNALSLPFAIDKMIETLQSIISSTSLKEAEMKLGVSGLGGNESGGDGDGDRDGNRPWTIQILQKINHPFDTLCWLHANQPRLEAIFNHNYENESPPTFYLSNVEDTFEAAAVGSALTINEMDDKTWEIIKNLPSGSGVYGAKRFDKDGSISAEWEEFGKEFWMLPAIELRRDKSRSSPFSSGYGAKNSNSHMVNEDKNVNGISDIDEKDKTSEELMQIDQMLMIHLRFSSFEELMDKAKYTLNLIQCITSKVSTSVPCTTLPPVVSRGYNSDAQEVFERGVTAALDQFENCNNSDTLQKVVLARRGDLHFATEVKGLDVMMKLKFGGRVDGHLFYMKPGRLGNEFLGCSPERLFQVRGDDGIVMSEALAGTRPRGRTSEADAELLRDLMRSDKDKSEIIITGEFIREAFEVLQQRGMLELSDANARENETDGTFFVRRLRHLQHICQSFEARMTKKGSINAVAQYLLEKLHPTPAVCGVPFKESIEFIRDYESVSFDRGMYAGPLGFIGSDRTDIVVAIRSALLTNGVSSKNILRNNVVSRLSVYAGAGIVPGSTVQGEWSETGYKLGVLSSTFSQSPLTLKSFQTPNEAWATSFVEELIRSGVTQFYICPGSRSTPMTAALARAMRSNIGLIDCTSTHDERGAAFRALGYARATKRPAAVVTSSGTAVANLYPAVMEAGLDGVPLLLITADRPYENRDTGANQAVDQIKVFSESYVRWFRDISPPSDDIPVSLALSDANHAVSVARELRGPVHLNVQFRENLAPDAGPIRGDNRNGSHADFSPSRFIDVAGFQRWSTHGNKWSKLYSPSGSNVENAMYDIASLIARSRKGIIVVGNLRSDGVEGGSSDKPSTAAIISDFAESIGFPIFAGAQSANLRFYSSAVVPYAEHLLKNSQLKSEVRPDLIIQIGSHLVSTEVQGIISATTKLNPGTAHVLLQTSRPGERADPDATVTHQFFSDVESFLPSLHRHLDRVGKGSTIGSELSPLVLMGRTISSNISNIIHCASEKVVQQNIRVWEESATEEQITLTEPQILLAMAEILSETCAKERTHLFLSNSMPVRDAEFFLYPTWTVSQTKELKDSSLLQSVTVNRGASGIDGIISSATGFAEGSSSPTTLLIGDLATIHDLNAFHNLSQRASTPQSSKGLPLTSIIVNNDGGGIFSFLPIAKHGNDVNFDEFFGTPTNAFSFAKGADAFGLPFESSRNFGDFKASYKKAVSLGEPSIVEARVLGRDLNVQVHAEITKAISNLITDHYKTDGNIALNKSSTICRLAAKNYSKDECQTHSDNATKTLVLLHGWMGDKEDWDRSALALMQDLPPEWKIISIDLPGHGESLALSPTESEAIEATNIFPSQGSGRSFDHSISIEDVAKSVLATLSDVYGLSYVDAIAGYSLGGRVSLAMKKLSSSGDGALTSDDTKLFLLGSNPGEFHGKDSVSTQENSERWLADRSLGAKMLKIYNGSYLAHSSQTANSSLLWVNFLSKWYGVESLWANLDKRNPALFTKMVQKRIRSLSKRAPDLIDMLNICSAGKKSNTYWKYANPRTTYFLAGQLDRKYSKIGKDWRSLENTITYHEVKGVGHAILSEAPLHIAEFLRGALTEKNDYNTNIDIALTAAEISPIALEKDRDMDMLRTFTEVTPVILDVEEFIIDLVDKVGKGFNGVGWGDQSRATNTVNERRGLIISISSTNGLFAGIGEVSPLTGVHPESLDDAKEEVMAIQRILSNSDFIANSLKCEEILALDGSLQRYIDALVLNINAHSQLNCNKLKPSVQSGLEMALISLASHTIRTPLPQALFQSQPEEKRLSNSLLLPINGLKTRKIIGRSLETHNGDIRSDISFPSMKVKVGHQEIEDDGKAVVESQRNELSKRASRVRADANRSWSMANALEFAKVLNELNDPTISTNLEYIEEPLEKDSQTKNWDLANQVRALESWSKESGIKYALDESLADAVLGHEGDFDELRDYLYNTLKDAKGCAAFVLKPSLLGLEKSMQLSRLAHNDLNIGAVFTSTFDSGVGLAFTGIIASLSDSQSNQKNSPLYPHGISTFTMLNGDTLTPSFQSYVSNDGFLNVAPLGRAIFGLGIDEIRDYIFTSDDVKDFEDTIYDVEEEFQAISSTSTTGREINVQVSLPLPFSDEIASSRFTDLPQQPRWSPWLNSVAYLEKGETEWTLNVRGVEFRWKAISKLLQNPKGITWESTSGLKNRGLVEFIKVSNDSCLMRVKMTLITPRMIALVFKTTGEFVKEFVENKLLKWSLESFRDVVKADLALERGDAELGDALFGAVEGRSNAIEATLSYQFEDKTSSD</sequence>
<dbReference type="InterPro" id="IPR029058">
    <property type="entry name" value="AB_hydrolase_fold"/>
</dbReference>
<evidence type="ECO:0000259" key="11">
    <source>
        <dbReference type="Pfam" id="PF13378"/>
    </source>
</evidence>
<dbReference type="InterPro" id="IPR012001">
    <property type="entry name" value="Thiamin_PyroP_enz_TPP-bd_dom"/>
</dbReference>
<dbReference type="SUPFAM" id="SSF54826">
    <property type="entry name" value="Enolase N-terminal domain-like"/>
    <property type="match status" value="1"/>
</dbReference>
<proteinExistence type="inferred from homology"/>
<evidence type="ECO:0000256" key="4">
    <source>
        <dbReference type="ARBA" id="ARBA00023052"/>
    </source>
</evidence>
<dbReference type="InterPro" id="IPR029017">
    <property type="entry name" value="Enolase-like_N"/>
</dbReference>
<evidence type="ECO:0000256" key="3">
    <source>
        <dbReference type="ARBA" id="ARBA00022842"/>
    </source>
</evidence>
<dbReference type="PANTHER" id="PTHR42916">
    <property type="entry name" value="2-SUCCINYL-5-ENOLPYRUVYL-6-HYDROXY-3-CYCLOHEXENE-1-CARBOXYLATE SYNTHASE"/>
    <property type="match status" value="1"/>
</dbReference>
<feature type="compositionally biased region" description="Low complexity" evidence="7">
    <location>
        <begin position="103"/>
        <end position="121"/>
    </location>
</feature>
<dbReference type="SUPFAM" id="SSF56322">
    <property type="entry name" value="ADC synthase"/>
    <property type="match status" value="1"/>
</dbReference>
<dbReference type="SUPFAM" id="SSF51604">
    <property type="entry name" value="Enolase C-terminal domain-like"/>
    <property type="match status" value="1"/>
</dbReference>
<reference evidence="12" key="1">
    <citation type="submission" date="2021-01" db="EMBL/GenBank/DDBJ databases">
        <authorList>
            <person name="Corre E."/>
            <person name="Pelletier E."/>
            <person name="Niang G."/>
            <person name="Scheremetjew M."/>
            <person name="Finn R."/>
            <person name="Kale V."/>
            <person name="Holt S."/>
            <person name="Cochrane G."/>
            <person name="Meng A."/>
            <person name="Brown T."/>
            <person name="Cohen L."/>
        </authorList>
    </citation>
    <scope>NUCLEOTIDE SEQUENCE</scope>
    <source>
        <strain evidence="12">MM31A-1</strain>
    </source>
</reference>
<keyword evidence="2" id="KW-0479">Metal-binding</keyword>
<dbReference type="Pfam" id="PF00561">
    <property type="entry name" value="Abhydrolase_1"/>
    <property type="match status" value="1"/>
</dbReference>
<feature type="region of interest" description="Disordered" evidence="7">
    <location>
        <begin position="71"/>
        <end position="121"/>
    </location>
</feature>
<dbReference type="InterPro" id="IPR023393">
    <property type="entry name" value="START-like_dom_sf"/>
</dbReference>
<feature type="domain" description="Enolase C-terminal" evidence="11">
    <location>
        <begin position="1984"/>
        <end position="2069"/>
    </location>
</feature>
<evidence type="ECO:0000256" key="5">
    <source>
        <dbReference type="ARBA" id="ARBA00023211"/>
    </source>
</evidence>
<dbReference type="Gene3D" id="3.40.50.1820">
    <property type="entry name" value="alpha/beta hydrolase"/>
    <property type="match status" value="1"/>
</dbReference>
<name>A0A7S3Q7H0_9STRA</name>
<keyword evidence="1" id="KW-0808">Transferase</keyword>
<evidence type="ECO:0000259" key="9">
    <source>
        <dbReference type="Pfam" id="PF00561"/>
    </source>
</evidence>
<dbReference type="Gene3D" id="3.30.390.10">
    <property type="entry name" value="Enolase-like, N-terminal domain"/>
    <property type="match status" value="1"/>
</dbReference>
<dbReference type="InterPro" id="IPR029065">
    <property type="entry name" value="Enolase_C-like"/>
</dbReference>
<evidence type="ECO:0000259" key="8">
    <source>
        <dbReference type="Pfam" id="PF00425"/>
    </source>
</evidence>
<feature type="region of interest" description="Disordered" evidence="7">
    <location>
        <begin position="321"/>
        <end position="344"/>
    </location>
</feature>
<evidence type="ECO:0000256" key="1">
    <source>
        <dbReference type="ARBA" id="ARBA00022679"/>
    </source>
</evidence>
<dbReference type="InterPro" id="IPR005801">
    <property type="entry name" value="ADC_synthase"/>
</dbReference>
<feature type="domain" description="Thiamine pyrophosphate enzyme N-terminal TPP-binding" evidence="10">
    <location>
        <begin position="740"/>
        <end position="857"/>
    </location>
</feature>
<dbReference type="Gene3D" id="3.60.120.10">
    <property type="entry name" value="Anthranilate synthase"/>
    <property type="match status" value="1"/>
</dbReference>
<keyword evidence="4" id="KW-0786">Thiamine pyrophosphate</keyword>
<feature type="domain" description="AB hydrolase-1" evidence="9">
    <location>
        <begin position="1438"/>
        <end position="1548"/>
    </location>
</feature>
<evidence type="ECO:0000256" key="7">
    <source>
        <dbReference type="SAM" id="MobiDB-lite"/>
    </source>
</evidence>
<dbReference type="Pfam" id="PF13378">
    <property type="entry name" value="MR_MLE_C"/>
    <property type="match status" value="1"/>
</dbReference>
<dbReference type="CDD" id="cd02009">
    <property type="entry name" value="TPP_SHCHC_synthase"/>
    <property type="match status" value="1"/>
</dbReference>
<evidence type="ECO:0000259" key="10">
    <source>
        <dbReference type="Pfam" id="PF02776"/>
    </source>
</evidence>
<feature type="compositionally biased region" description="Basic and acidic residues" evidence="7">
    <location>
        <begin position="85"/>
        <end position="102"/>
    </location>
</feature>
<evidence type="ECO:0000256" key="2">
    <source>
        <dbReference type="ARBA" id="ARBA00022723"/>
    </source>
</evidence>
<dbReference type="GO" id="GO:0046872">
    <property type="term" value="F:metal ion binding"/>
    <property type="evidence" value="ECO:0007669"/>
    <property type="project" value="UniProtKB-KW"/>
</dbReference>